<dbReference type="EMBL" id="JARKIE010000314">
    <property type="protein sequence ID" value="KAJ7654916.1"/>
    <property type="molecule type" value="Genomic_DNA"/>
</dbReference>
<organism evidence="2 3">
    <name type="scientific">Mycena rosella</name>
    <name type="common">Pink bonnet</name>
    <name type="synonym">Agaricus rosellus</name>
    <dbReference type="NCBI Taxonomy" id="1033263"/>
    <lineage>
        <taxon>Eukaryota</taxon>
        <taxon>Fungi</taxon>
        <taxon>Dikarya</taxon>
        <taxon>Basidiomycota</taxon>
        <taxon>Agaricomycotina</taxon>
        <taxon>Agaricomycetes</taxon>
        <taxon>Agaricomycetidae</taxon>
        <taxon>Agaricales</taxon>
        <taxon>Marasmiineae</taxon>
        <taxon>Mycenaceae</taxon>
        <taxon>Mycena</taxon>
    </lineage>
</organism>
<feature type="region of interest" description="Disordered" evidence="1">
    <location>
        <begin position="1"/>
        <end position="20"/>
    </location>
</feature>
<reference evidence="2" key="1">
    <citation type="submission" date="2023-03" db="EMBL/GenBank/DDBJ databases">
        <title>Massive genome expansion in bonnet fungi (Mycena s.s.) driven by repeated elements and novel gene families across ecological guilds.</title>
        <authorList>
            <consortium name="Lawrence Berkeley National Laboratory"/>
            <person name="Harder C.B."/>
            <person name="Miyauchi S."/>
            <person name="Viragh M."/>
            <person name="Kuo A."/>
            <person name="Thoen E."/>
            <person name="Andreopoulos B."/>
            <person name="Lu D."/>
            <person name="Skrede I."/>
            <person name="Drula E."/>
            <person name="Henrissat B."/>
            <person name="Morin E."/>
            <person name="Kohler A."/>
            <person name="Barry K."/>
            <person name="LaButti K."/>
            <person name="Morin E."/>
            <person name="Salamov A."/>
            <person name="Lipzen A."/>
            <person name="Mereny Z."/>
            <person name="Hegedus B."/>
            <person name="Baldrian P."/>
            <person name="Stursova M."/>
            <person name="Weitz H."/>
            <person name="Taylor A."/>
            <person name="Grigoriev I.V."/>
            <person name="Nagy L.G."/>
            <person name="Martin F."/>
            <person name="Kauserud H."/>
        </authorList>
    </citation>
    <scope>NUCLEOTIDE SEQUENCE</scope>
    <source>
        <strain evidence="2">CBHHK067</strain>
    </source>
</reference>
<protein>
    <submittedName>
        <fullName evidence="2">Uncharacterized protein</fullName>
    </submittedName>
</protein>
<evidence type="ECO:0000313" key="3">
    <source>
        <dbReference type="Proteomes" id="UP001221757"/>
    </source>
</evidence>
<accession>A0AAD7G4D8</accession>
<sequence length="582" mass="62654">MSTEVPTPTKGSPVVVSEPDSRRFRFPPFPAVPEGVTIIPFKDFQERGIQVFVGADEVERDGLGIPTVPLRVKHDTDVSKTDPNRKKKSAKELIAARPGFRKEWWEDWEEGEDLRNHGPYNDNIAPADRFHQAASDFQKYRKFPPLYTNVQGLWDQFRIFSGLLGTTPVWQKASEKAPDGADADADVSDGESDAENAKSVNPGEKRFPLRPRPRAPYELYGKEPVPVEDNDDIRGLLDAARATKDDRLVDFLSDPARGIQMFLSSYMKNQGLAWADRNLTNAPHLLRFFVNYLLRNKTIAAAGRELPLTATISKVLPDDFSAACQGCWGRRADSYGDLADSDSDGGVDVLGALPAVDDADAAASEGGSGAWGETAAYDPSSFAPAGDSWDGAPSATDWAAPEAPSLLALLGPTALPLTHAPGVVEWSGAEAVERGLEGRMHRVVLAPWAGWDGEVELSQPRILRSSVGAVAAAPAPSSAASAPPATGAGGLKPHDMHADDITLLVDGAVAGTLCVGMGLGGTWVQLARVQDVGAPPAAASEEGNAKTKKKKALSKAQKERRGLRYWYLDDELTMSLPSYWIP</sequence>
<dbReference type="Proteomes" id="UP001221757">
    <property type="component" value="Unassembled WGS sequence"/>
</dbReference>
<proteinExistence type="predicted"/>
<comment type="caution">
    <text evidence="2">The sequence shown here is derived from an EMBL/GenBank/DDBJ whole genome shotgun (WGS) entry which is preliminary data.</text>
</comment>
<keyword evidence="3" id="KW-1185">Reference proteome</keyword>
<feature type="compositionally biased region" description="Polar residues" evidence="1">
    <location>
        <begin position="1"/>
        <end position="10"/>
    </location>
</feature>
<dbReference type="AlphaFoldDB" id="A0AAD7G4D8"/>
<feature type="compositionally biased region" description="Acidic residues" evidence="1">
    <location>
        <begin position="181"/>
        <end position="194"/>
    </location>
</feature>
<feature type="region of interest" description="Disordered" evidence="1">
    <location>
        <begin position="535"/>
        <end position="555"/>
    </location>
</feature>
<evidence type="ECO:0000313" key="2">
    <source>
        <dbReference type="EMBL" id="KAJ7654916.1"/>
    </source>
</evidence>
<gene>
    <name evidence="2" type="ORF">B0H17DRAFT_1338146</name>
</gene>
<feature type="region of interest" description="Disordered" evidence="1">
    <location>
        <begin position="174"/>
        <end position="223"/>
    </location>
</feature>
<name>A0AAD7G4D8_MYCRO</name>
<evidence type="ECO:0000256" key="1">
    <source>
        <dbReference type="SAM" id="MobiDB-lite"/>
    </source>
</evidence>